<gene>
    <name evidence="2" type="ORF">BELL_0131g00140</name>
</gene>
<organism evidence="2 3">
    <name type="scientific">Botrytis elliptica</name>
    <dbReference type="NCBI Taxonomy" id="278938"/>
    <lineage>
        <taxon>Eukaryota</taxon>
        <taxon>Fungi</taxon>
        <taxon>Dikarya</taxon>
        <taxon>Ascomycota</taxon>
        <taxon>Pezizomycotina</taxon>
        <taxon>Leotiomycetes</taxon>
        <taxon>Helotiales</taxon>
        <taxon>Sclerotiniaceae</taxon>
        <taxon>Botrytis</taxon>
    </lineage>
</organism>
<dbReference type="Proteomes" id="UP000297229">
    <property type="component" value="Unassembled WGS sequence"/>
</dbReference>
<evidence type="ECO:0000313" key="3">
    <source>
        <dbReference type="Proteomes" id="UP000297229"/>
    </source>
</evidence>
<dbReference type="AlphaFoldDB" id="A0A4Z1K6G6"/>
<dbReference type="Pfam" id="PF20150">
    <property type="entry name" value="2EXR"/>
    <property type="match status" value="1"/>
</dbReference>
<sequence length="276" mass="32033">MSANNGISTIHDTVTNKDVPFSRRFPADIESMIFEEACYNERVVWIRESRFKVAIDSGYRSLYRFRSNQPVPAIMHVNANAREIALRHYKAGFAAEKNFNKLDPPEIENHRIYLNPASDIVWPVDSVSSHFVKSLRDLNVETIAIDIFPMLNILRGYFNYALCPRNGSHKAGWVERDTEATNLWIHDQPTELFCGSYISILHGSSEFGLPYCCDAMRCSTNLVRELAATHSRQVRKNHYKGNEGTRAQRLPQCPEWLFERSGNWQRPRNKFLLHWR</sequence>
<feature type="domain" description="2EXR" evidence="1">
    <location>
        <begin position="24"/>
        <end position="121"/>
    </location>
</feature>
<comment type="caution">
    <text evidence="2">The sequence shown here is derived from an EMBL/GenBank/DDBJ whole genome shotgun (WGS) entry which is preliminary data.</text>
</comment>
<reference evidence="2 3" key="1">
    <citation type="submission" date="2017-12" db="EMBL/GenBank/DDBJ databases">
        <title>Comparative genomics of Botrytis spp.</title>
        <authorList>
            <person name="Valero-Jimenez C.A."/>
            <person name="Tapia P."/>
            <person name="Veloso J."/>
            <person name="Silva-Moreno E."/>
            <person name="Staats M."/>
            <person name="Valdes J.H."/>
            <person name="Van Kan J.A.L."/>
        </authorList>
    </citation>
    <scope>NUCLEOTIDE SEQUENCE [LARGE SCALE GENOMIC DNA]</scope>
    <source>
        <strain evidence="2 3">Be9601</strain>
    </source>
</reference>
<dbReference type="InterPro" id="IPR045518">
    <property type="entry name" value="2EXR"/>
</dbReference>
<protein>
    <recommendedName>
        <fullName evidence="1">2EXR domain-containing protein</fullName>
    </recommendedName>
</protein>
<dbReference type="PANTHER" id="PTHR35910">
    <property type="entry name" value="2EXR DOMAIN-CONTAINING PROTEIN"/>
    <property type="match status" value="1"/>
</dbReference>
<dbReference type="PANTHER" id="PTHR35910:SF6">
    <property type="entry name" value="2EXR DOMAIN-CONTAINING PROTEIN"/>
    <property type="match status" value="1"/>
</dbReference>
<dbReference type="OrthoDB" id="3540486at2759"/>
<proteinExistence type="predicted"/>
<name>A0A4Z1K6G6_9HELO</name>
<evidence type="ECO:0000259" key="1">
    <source>
        <dbReference type="Pfam" id="PF20150"/>
    </source>
</evidence>
<evidence type="ECO:0000313" key="2">
    <source>
        <dbReference type="EMBL" id="TGO76923.1"/>
    </source>
</evidence>
<dbReference type="EMBL" id="PQXM01000130">
    <property type="protein sequence ID" value="TGO76923.1"/>
    <property type="molecule type" value="Genomic_DNA"/>
</dbReference>
<accession>A0A4Z1K6G6</accession>
<keyword evidence="3" id="KW-1185">Reference proteome</keyword>